<protein>
    <recommendedName>
        <fullName evidence="8">C2H2-type domain-containing protein</fullName>
    </recommendedName>
</protein>
<dbReference type="PANTHER" id="PTHR46451">
    <property type="entry name" value="RAS-RESPONSIVE ELEMENT-BINDING PROTEIN 1"/>
    <property type="match status" value="1"/>
</dbReference>
<dbReference type="GO" id="GO:0032502">
    <property type="term" value="P:developmental process"/>
    <property type="evidence" value="ECO:0007669"/>
    <property type="project" value="UniProtKB-ARBA"/>
</dbReference>
<dbReference type="InterPro" id="IPR052795">
    <property type="entry name" value="RREB1"/>
</dbReference>
<dbReference type="GO" id="GO:0008270">
    <property type="term" value="F:zinc ion binding"/>
    <property type="evidence" value="ECO:0007669"/>
    <property type="project" value="UniProtKB-KW"/>
</dbReference>
<evidence type="ECO:0000256" key="2">
    <source>
        <dbReference type="ARBA" id="ARBA00022723"/>
    </source>
</evidence>
<dbReference type="Pfam" id="PF00096">
    <property type="entry name" value="zf-C2H2"/>
    <property type="match status" value="1"/>
</dbReference>
<comment type="subcellular location">
    <subcellularLocation>
        <location evidence="1">Nucleus</location>
    </subcellularLocation>
</comment>
<sequence>GERPHECSVCTRRFISAARLREHFRAHTGERPFECATCSQKFATRSQLVKHLKTHQNSYRSKKKHNRAPKLVVYSGPYTHDEMDLSKKDSVGDNMDNVSIEVLDGDTKEIIVESTHDDAEVSEEVILPDTDNSQDTIQMGTLCLKNQMDIVHYPPSLNLVRLEEGRPGDVKL</sequence>
<gene>
    <name evidence="9" type="ORF">g.18678</name>
</gene>
<evidence type="ECO:0000313" key="9">
    <source>
        <dbReference type="EMBL" id="JAT87499.1"/>
    </source>
</evidence>
<reference evidence="9" key="1">
    <citation type="submission" date="2015-09" db="EMBL/GenBank/DDBJ databases">
        <title>De novo assembly of Pectinophora gossypiella (Pink Bollworm) gut transcriptome.</title>
        <authorList>
            <person name="Tassone E.E."/>
        </authorList>
    </citation>
    <scope>NUCLEOTIDE SEQUENCE</scope>
</reference>
<dbReference type="FunFam" id="3.30.160.60:FF:000145">
    <property type="entry name" value="Zinc finger protein 574"/>
    <property type="match status" value="1"/>
</dbReference>
<dbReference type="SMART" id="SM00355">
    <property type="entry name" value="ZnF_C2H2"/>
    <property type="match status" value="2"/>
</dbReference>
<dbReference type="InterPro" id="IPR036236">
    <property type="entry name" value="Znf_C2H2_sf"/>
</dbReference>
<organism evidence="9">
    <name type="scientific">Pectinophora gossypiella</name>
    <name type="common">Cotton pink bollworm</name>
    <name type="synonym">Depressaria gossypiella</name>
    <dbReference type="NCBI Taxonomy" id="13191"/>
    <lineage>
        <taxon>Eukaryota</taxon>
        <taxon>Metazoa</taxon>
        <taxon>Ecdysozoa</taxon>
        <taxon>Arthropoda</taxon>
        <taxon>Hexapoda</taxon>
        <taxon>Insecta</taxon>
        <taxon>Pterygota</taxon>
        <taxon>Neoptera</taxon>
        <taxon>Endopterygota</taxon>
        <taxon>Lepidoptera</taxon>
        <taxon>Glossata</taxon>
        <taxon>Ditrysia</taxon>
        <taxon>Gelechioidea</taxon>
        <taxon>Gelechiidae</taxon>
        <taxon>Apatetrinae</taxon>
        <taxon>Pectinophora</taxon>
    </lineage>
</organism>
<keyword evidence="3" id="KW-0677">Repeat</keyword>
<keyword evidence="2" id="KW-0479">Metal-binding</keyword>
<evidence type="ECO:0000256" key="1">
    <source>
        <dbReference type="ARBA" id="ARBA00004123"/>
    </source>
</evidence>
<accession>A0A1E1WKF3</accession>
<proteinExistence type="predicted"/>
<evidence type="ECO:0000256" key="3">
    <source>
        <dbReference type="ARBA" id="ARBA00022737"/>
    </source>
</evidence>
<name>A0A1E1WKF3_PECGO</name>
<feature type="non-terminal residue" evidence="9">
    <location>
        <position position="1"/>
    </location>
</feature>
<dbReference type="InterPro" id="IPR013087">
    <property type="entry name" value="Znf_C2H2_type"/>
</dbReference>
<evidence type="ECO:0000256" key="6">
    <source>
        <dbReference type="ARBA" id="ARBA00023242"/>
    </source>
</evidence>
<keyword evidence="5" id="KW-0862">Zinc</keyword>
<dbReference type="GO" id="GO:0001228">
    <property type="term" value="F:DNA-binding transcription activator activity, RNA polymerase II-specific"/>
    <property type="evidence" value="ECO:0007669"/>
    <property type="project" value="TreeGrafter"/>
</dbReference>
<feature type="domain" description="C2H2-type" evidence="8">
    <location>
        <begin position="5"/>
        <end position="32"/>
    </location>
</feature>
<dbReference type="SUPFAM" id="SSF57667">
    <property type="entry name" value="beta-beta-alpha zinc fingers"/>
    <property type="match status" value="1"/>
</dbReference>
<dbReference type="PANTHER" id="PTHR46451:SF1">
    <property type="entry name" value="RAS-RESPONSIVE ELEMENT-BINDING PROTEIN 1"/>
    <property type="match status" value="1"/>
</dbReference>
<feature type="non-terminal residue" evidence="9">
    <location>
        <position position="172"/>
    </location>
</feature>
<keyword evidence="6" id="KW-0539">Nucleus</keyword>
<dbReference type="FunFam" id="3.30.160.60:FF:000202">
    <property type="entry name" value="Zinc finger protein 574"/>
    <property type="match status" value="1"/>
</dbReference>
<dbReference type="EMBL" id="GDQN01003555">
    <property type="protein sequence ID" value="JAT87499.1"/>
    <property type="molecule type" value="Transcribed_RNA"/>
</dbReference>
<evidence type="ECO:0000256" key="7">
    <source>
        <dbReference type="PROSITE-ProRule" id="PRU00042"/>
    </source>
</evidence>
<dbReference type="AlphaFoldDB" id="A0A1E1WKF3"/>
<keyword evidence="4 7" id="KW-0863">Zinc-finger</keyword>
<dbReference type="PROSITE" id="PS00028">
    <property type="entry name" value="ZINC_FINGER_C2H2_1"/>
    <property type="match status" value="2"/>
</dbReference>
<evidence type="ECO:0000256" key="5">
    <source>
        <dbReference type="ARBA" id="ARBA00022833"/>
    </source>
</evidence>
<evidence type="ECO:0000259" key="8">
    <source>
        <dbReference type="PROSITE" id="PS50157"/>
    </source>
</evidence>
<dbReference type="GO" id="GO:0005634">
    <property type="term" value="C:nucleus"/>
    <property type="evidence" value="ECO:0007669"/>
    <property type="project" value="UniProtKB-SubCell"/>
</dbReference>
<feature type="domain" description="C2H2-type" evidence="8">
    <location>
        <begin position="33"/>
        <end position="60"/>
    </location>
</feature>
<dbReference type="OrthoDB" id="40579at2759"/>
<dbReference type="GO" id="GO:0000978">
    <property type="term" value="F:RNA polymerase II cis-regulatory region sequence-specific DNA binding"/>
    <property type="evidence" value="ECO:0007669"/>
    <property type="project" value="TreeGrafter"/>
</dbReference>
<dbReference type="Gene3D" id="3.30.160.60">
    <property type="entry name" value="Classic Zinc Finger"/>
    <property type="match status" value="2"/>
</dbReference>
<dbReference type="PROSITE" id="PS50157">
    <property type="entry name" value="ZINC_FINGER_C2H2_2"/>
    <property type="match status" value="2"/>
</dbReference>
<evidence type="ECO:0000256" key="4">
    <source>
        <dbReference type="ARBA" id="ARBA00022771"/>
    </source>
</evidence>